<dbReference type="OrthoDB" id="7432270at2"/>
<keyword evidence="2" id="KW-1133">Transmembrane helix</keyword>
<keyword evidence="4" id="KW-1185">Reference proteome</keyword>
<evidence type="ECO:0000256" key="2">
    <source>
        <dbReference type="SAM" id="Phobius"/>
    </source>
</evidence>
<evidence type="ECO:0000313" key="4">
    <source>
        <dbReference type="Proteomes" id="UP000318413"/>
    </source>
</evidence>
<evidence type="ECO:0000313" key="3">
    <source>
        <dbReference type="EMBL" id="TPG10363.1"/>
    </source>
</evidence>
<dbReference type="AlphaFoldDB" id="A0A502CC10"/>
<accession>A0A502CC10</accession>
<dbReference type="EMBL" id="RCZK01000011">
    <property type="protein sequence ID" value="TPG10363.1"/>
    <property type="molecule type" value="Genomic_DNA"/>
</dbReference>
<evidence type="ECO:0000256" key="1">
    <source>
        <dbReference type="SAM" id="MobiDB-lite"/>
    </source>
</evidence>
<sequence length="314" mass="32653">MADYVSTDPAAPRGNRTGFIIAGFVVAFVAGLVLMGYAMKHVPFFGGARSKISAVASGKDDETRDEAAGFSPAAPLNANGESPAVASPTDPVLLATREAALAAQLTSLEARTAGVSADAAAARGQATRAEGLLIAFAARRALDRGLGLGYIEDQLRNRFGGVQPRAVIYVIQASRNPVTLEDLRQGLDAIAPDISTVRADNWWRSLQRELSNLVVLRKAGTPSPLPADRLARAKRLLEGGQVEAALGEVKRLPGASDAANWTTAANRYVTARHALDLIENAAILGRAAAPPPPPAGGTATDPQQLSTTAPEPAI</sequence>
<protein>
    <submittedName>
        <fullName evidence="3">Uncharacterized protein</fullName>
    </submittedName>
</protein>
<feature type="region of interest" description="Disordered" evidence="1">
    <location>
        <begin position="63"/>
        <end position="88"/>
    </location>
</feature>
<proteinExistence type="predicted"/>
<feature type="compositionally biased region" description="Polar residues" evidence="1">
    <location>
        <begin position="301"/>
        <end position="314"/>
    </location>
</feature>
<organism evidence="3 4">
    <name type="scientific">Sphingomonas oligophenolica</name>
    <dbReference type="NCBI Taxonomy" id="301154"/>
    <lineage>
        <taxon>Bacteria</taxon>
        <taxon>Pseudomonadati</taxon>
        <taxon>Pseudomonadota</taxon>
        <taxon>Alphaproteobacteria</taxon>
        <taxon>Sphingomonadales</taxon>
        <taxon>Sphingomonadaceae</taxon>
        <taxon>Sphingomonas</taxon>
    </lineage>
</organism>
<reference evidence="3 4" key="1">
    <citation type="journal article" date="2019" name="Environ. Microbiol.">
        <title>Species interactions and distinct microbial communities in high Arctic permafrost affected cryosols are associated with the CH4 and CO2 gas fluxes.</title>
        <authorList>
            <person name="Altshuler I."/>
            <person name="Hamel J."/>
            <person name="Turney S."/>
            <person name="Magnuson E."/>
            <person name="Levesque R."/>
            <person name="Greer C."/>
            <person name="Whyte L.G."/>
        </authorList>
    </citation>
    <scope>NUCLEOTIDE SEQUENCE [LARGE SCALE GENOMIC DNA]</scope>
    <source>
        <strain evidence="3 4">S5.1</strain>
    </source>
</reference>
<feature type="region of interest" description="Disordered" evidence="1">
    <location>
        <begin position="286"/>
        <end position="314"/>
    </location>
</feature>
<name>A0A502CC10_9SPHN</name>
<dbReference type="Proteomes" id="UP000318413">
    <property type="component" value="Unassembled WGS sequence"/>
</dbReference>
<keyword evidence="2" id="KW-0812">Transmembrane</keyword>
<feature type="transmembrane region" description="Helical" evidence="2">
    <location>
        <begin position="20"/>
        <end position="39"/>
    </location>
</feature>
<dbReference type="RefSeq" id="WP_140872321.1">
    <property type="nucleotide sequence ID" value="NZ_RCZK01000011.1"/>
</dbReference>
<keyword evidence="2" id="KW-0472">Membrane</keyword>
<comment type="caution">
    <text evidence="3">The sequence shown here is derived from an EMBL/GenBank/DDBJ whole genome shotgun (WGS) entry which is preliminary data.</text>
</comment>
<gene>
    <name evidence="3" type="ORF">EAH84_12310</name>
</gene>